<dbReference type="GO" id="GO:0004527">
    <property type="term" value="F:exonuclease activity"/>
    <property type="evidence" value="ECO:0007669"/>
    <property type="project" value="UniProtKB-KW"/>
</dbReference>
<dbReference type="InterPro" id="IPR029052">
    <property type="entry name" value="Metallo-depent_PP-like"/>
</dbReference>
<evidence type="ECO:0000313" key="5">
    <source>
        <dbReference type="EMBL" id="GGA08225.1"/>
    </source>
</evidence>
<keyword evidence="6" id="KW-1185">Reference proteome</keyword>
<evidence type="ECO:0000259" key="4">
    <source>
        <dbReference type="Pfam" id="PF00149"/>
    </source>
</evidence>
<evidence type="ECO:0000313" key="6">
    <source>
        <dbReference type="Proteomes" id="UP000628017"/>
    </source>
</evidence>
<comment type="caution">
    <text evidence="5">The sequence shown here is derived from an EMBL/GenBank/DDBJ whole genome shotgun (WGS) entry which is preliminary data.</text>
</comment>
<name>A0A916QSE8_9RHOB</name>
<dbReference type="Pfam" id="PF00149">
    <property type="entry name" value="Metallophos"/>
    <property type="match status" value="1"/>
</dbReference>
<dbReference type="CDD" id="cd00840">
    <property type="entry name" value="MPP_Mre11_N"/>
    <property type="match status" value="1"/>
</dbReference>
<keyword evidence="1" id="KW-0540">Nuclease</keyword>
<dbReference type="Gene3D" id="3.60.21.10">
    <property type="match status" value="1"/>
</dbReference>
<feature type="domain" description="Calcineurin-like phosphoesterase" evidence="4">
    <location>
        <begin position="2"/>
        <end position="99"/>
    </location>
</feature>
<evidence type="ECO:0000256" key="2">
    <source>
        <dbReference type="ARBA" id="ARBA00022801"/>
    </source>
</evidence>
<evidence type="ECO:0000256" key="3">
    <source>
        <dbReference type="ARBA" id="ARBA00022839"/>
    </source>
</evidence>
<dbReference type="SUPFAM" id="SSF56300">
    <property type="entry name" value="Metallo-dependent phosphatases"/>
    <property type="match status" value="1"/>
</dbReference>
<dbReference type="RefSeq" id="WP_188670613.1">
    <property type="nucleotide sequence ID" value="NZ_BMKA01000001.1"/>
</dbReference>
<dbReference type="InterPro" id="IPR014577">
    <property type="entry name" value="UCP033093_metalloPase"/>
</dbReference>
<keyword evidence="2" id="KW-0378">Hydrolase</keyword>
<dbReference type="PANTHER" id="PTHR30337:SF0">
    <property type="entry name" value="NUCLEASE SBCCD SUBUNIT D"/>
    <property type="match status" value="1"/>
</dbReference>
<protein>
    <submittedName>
        <fullName evidence="5">Exonuclease</fullName>
    </submittedName>
</protein>
<organism evidence="5 6">
    <name type="scientific">Neptunicoccus cionae</name>
    <dbReference type="NCBI Taxonomy" id="2035344"/>
    <lineage>
        <taxon>Bacteria</taxon>
        <taxon>Pseudomonadati</taxon>
        <taxon>Pseudomonadota</taxon>
        <taxon>Alphaproteobacteria</taxon>
        <taxon>Rhodobacterales</taxon>
        <taxon>Paracoccaceae</taxon>
        <taxon>Neptunicoccus</taxon>
    </lineage>
</organism>
<dbReference type="PANTHER" id="PTHR30337">
    <property type="entry name" value="COMPONENT OF ATP-DEPENDENT DSDNA EXONUCLEASE"/>
    <property type="match status" value="1"/>
</dbReference>
<dbReference type="Proteomes" id="UP000628017">
    <property type="component" value="Unassembled WGS sequence"/>
</dbReference>
<proteinExistence type="predicted"/>
<evidence type="ECO:0000256" key="1">
    <source>
        <dbReference type="ARBA" id="ARBA00022722"/>
    </source>
</evidence>
<reference evidence="5" key="2">
    <citation type="submission" date="2020-09" db="EMBL/GenBank/DDBJ databases">
        <authorList>
            <person name="Sun Q."/>
            <person name="Zhou Y."/>
        </authorList>
    </citation>
    <scope>NUCLEOTIDE SEQUENCE</scope>
    <source>
        <strain evidence="5">CGMCC 1.15880</strain>
    </source>
</reference>
<dbReference type="PIRSF" id="PIRSF033093">
    <property type="entry name" value="UCP_ML1119"/>
    <property type="match status" value="1"/>
</dbReference>
<dbReference type="EMBL" id="BMKA01000001">
    <property type="protein sequence ID" value="GGA08225.1"/>
    <property type="molecule type" value="Genomic_DNA"/>
</dbReference>
<dbReference type="InterPro" id="IPR041796">
    <property type="entry name" value="Mre11_N"/>
</dbReference>
<reference evidence="5" key="1">
    <citation type="journal article" date="2014" name="Int. J. Syst. Evol. Microbiol.">
        <title>Complete genome sequence of Corynebacterium casei LMG S-19264T (=DSM 44701T), isolated from a smear-ripened cheese.</title>
        <authorList>
            <consortium name="US DOE Joint Genome Institute (JGI-PGF)"/>
            <person name="Walter F."/>
            <person name="Albersmeier A."/>
            <person name="Kalinowski J."/>
            <person name="Ruckert C."/>
        </authorList>
    </citation>
    <scope>NUCLEOTIDE SEQUENCE</scope>
    <source>
        <strain evidence="5">CGMCC 1.15880</strain>
    </source>
</reference>
<dbReference type="InterPro" id="IPR050535">
    <property type="entry name" value="DNA_Repair-Maintenance_Comp"/>
</dbReference>
<dbReference type="InterPro" id="IPR004843">
    <property type="entry name" value="Calcineurin-like_PHP"/>
</dbReference>
<dbReference type="AlphaFoldDB" id="A0A916QSE8"/>
<keyword evidence="3 5" id="KW-0269">Exonuclease</keyword>
<accession>A0A916QSE8</accession>
<sequence>MIRFLHSSDLHLGKPFGRFPEEVRGRLREARNDVIARLARTARDGGAEVVLLAGDTFDAETPTPSLVRQTLNAIAQDSGLRWVMMPGNHDSLAASELWRVISNDKPDNLTVVLDSQPLTIGAGAVVLPAPCTARNPGRDLSEAMDQPTPEGAIRIGLGHGGITDFSGGGEKTISEDGSAAIIPPDRAERSGLAYLALGDWHGQIEVGKRTWFSGTPERDSFKHQMQASANLVSVQGSGALPDVKTVPTGVIQWLDLGLELMPDGDCVDQLHQGLPELSRRRDVLARLRAEGRIGLAEKTALVQAVAQVAPDFLWFDDDLSRLRLTHDTSDLDSVDTAGALRMAAQNLAERSDDANLSADDREVAENALSMLFTFASEAP</sequence>
<gene>
    <name evidence="5" type="ORF">GCM10011498_05150</name>
</gene>